<dbReference type="InterPro" id="IPR002110">
    <property type="entry name" value="Ankyrin_rpt"/>
</dbReference>
<keyword evidence="4" id="KW-0812">Transmembrane</keyword>
<keyword evidence="4" id="KW-0472">Membrane</keyword>
<accession>A0AB34ID57</accession>
<keyword evidence="4" id="KW-1133">Transmembrane helix</keyword>
<keyword evidence="6" id="KW-1185">Reference proteome</keyword>
<evidence type="ECO:0000256" key="4">
    <source>
        <dbReference type="SAM" id="Phobius"/>
    </source>
</evidence>
<organism evidence="5 6">
    <name type="scientific">Prymnesium parvum</name>
    <name type="common">Toxic golden alga</name>
    <dbReference type="NCBI Taxonomy" id="97485"/>
    <lineage>
        <taxon>Eukaryota</taxon>
        <taxon>Haptista</taxon>
        <taxon>Haptophyta</taxon>
        <taxon>Prymnesiophyceae</taxon>
        <taxon>Prymnesiales</taxon>
        <taxon>Prymnesiaceae</taxon>
        <taxon>Prymnesium</taxon>
    </lineage>
</organism>
<dbReference type="SMART" id="SM00248">
    <property type="entry name" value="ANK"/>
    <property type="match status" value="3"/>
</dbReference>
<proteinExistence type="predicted"/>
<evidence type="ECO:0000313" key="5">
    <source>
        <dbReference type="EMBL" id="KAL1496432.1"/>
    </source>
</evidence>
<keyword evidence="1" id="KW-0677">Repeat</keyword>
<dbReference type="InterPro" id="IPR036770">
    <property type="entry name" value="Ankyrin_rpt-contain_sf"/>
</dbReference>
<dbReference type="PANTHER" id="PTHR24173">
    <property type="entry name" value="ANKYRIN REPEAT CONTAINING"/>
    <property type="match status" value="1"/>
</dbReference>
<gene>
    <name evidence="5" type="ORF">AB1Y20_016387</name>
</gene>
<feature type="region of interest" description="Disordered" evidence="3">
    <location>
        <begin position="297"/>
        <end position="322"/>
    </location>
</feature>
<sequence>MEYTRHIPIVRCALPVSREFSAVSAPPITIATASITQLWPPRPAALLLLALSLPLLLLPIPPALLLLLLLLLSLLTLSLPPLLPLLRPAPPPSPPTPALPFGRMRFRPQLFWQELLPQHVADASLQFHADLSSGKTYARLPSDTTYAADGALAAAAAVALPAVDEREHDFDAVSLALRAAAAWGDARRLTQLLCSCHCGVAHLAGALHEAAARGEAECVRRLLAAGARAEERRGGRTALHAACEAAGEEAAALLLAACPALAGERDERGRTPLELAVERDHAPLARRLRAWARQVEAEAPSGGESAQAVRGSSTVNGAVASG</sequence>
<dbReference type="PANTHER" id="PTHR24173:SF83">
    <property type="entry name" value="SOCS BOX DOMAIN-CONTAINING PROTEIN"/>
    <property type="match status" value="1"/>
</dbReference>
<evidence type="ECO:0000256" key="1">
    <source>
        <dbReference type="ARBA" id="ARBA00022737"/>
    </source>
</evidence>
<keyword evidence="2" id="KW-0040">ANK repeat</keyword>
<evidence type="ECO:0000313" key="6">
    <source>
        <dbReference type="Proteomes" id="UP001515480"/>
    </source>
</evidence>
<dbReference type="Pfam" id="PF12796">
    <property type="entry name" value="Ank_2"/>
    <property type="match status" value="1"/>
</dbReference>
<evidence type="ECO:0000256" key="3">
    <source>
        <dbReference type="SAM" id="MobiDB-lite"/>
    </source>
</evidence>
<evidence type="ECO:0000256" key="2">
    <source>
        <dbReference type="ARBA" id="ARBA00023043"/>
    </source>
</evidence>
<dbReference type="SUPFAM" id="SSF48403">
    <property type="entry name" value="Ankyrin repeat"/>
    <property type="match status" value="1"/>
</dbReference>
<feature type="transmembrane region" description="Helical" evidence="4">
    <location>
        <begin position="44"/>
        <end position="77"/>
    </location>
</feature>
<dbReference type="AlphaFoldDB" id="A0AB34ID57"/>
<dbReference type="Proteomes" id="UP001515480">
    <property type="component" value="Unassembled WGS sequence"/>
</dbReference>
<protein>
    <submittedName>
        <fullName evidence="5">Uncharacterized protein</fullName>
    </submittedName>
</protein>
<dbReference type="EMBL" id="JBGBPQ010000029">
    <property type="protein sequence ID" value="KAL1496432.1"/>
    <property type="molecule type" value="Genomic_DNA"/>
</dbReference>
<comment type="caution">
    <text evidence="5">The sequence shown here is derived from an EMBL/GenBank/DDBJ whole genome shotgun (WGS) entry which is preliminary data.</text>
</comment>
<reference evidence="5 6" key="1">
    <citation type="journal article" date="2024" name="Science">
        <title>Giant polyketide synthase enzymes in the biosynthesis of giant marine polyether toxins.</title>
        <authorList>
            <person name="Fallon T.R."/>
            <person name="Shende V.V."/>
            <person name="Wierzbicki I.H."/>
            <person name="Pendleton A.L."/>
            <person name="Watervoot N.F."/>
            <person name="Auber R.P."/>
            <person name="Gonzalez D.J."/>
            <person name="Wisecaver J.H."/>
            <person name="Moore B.S."/>
        </authorList>
    </citation>
    <scope>NUCLEOTIDE SEQUENCE [LARGE SCALE GENOMIC DNA]</scope>
    <source>
        <strain evidence="5 6">12B1</strain>
    </source>
</reference>
<dbReference type="Gene3D" id="1.25.40.20">
    <property type="entry name" value="Ankyrin repeat-containing domain"/>
    <property type="match status" value="1"/>
</dbReference>
<name>A0AB34ID57_PRYPA</name>